<dbReference type="Proteomes" id="UP000192327">
    <property type="component" value="Unassembled WGS sequence"/>
</dbReference>
<reference evidence="3 4" key="1">
    <citation type="submission" date="2016-12" db="EMBL/GenBank/DDBJ databases">
        <title>The new phylogeny of genus Mycobacterium.</title>
        <authorList>
            <person name="Tortoli E."/>
            <person name="Trovato A."/>
            <person name="Cirillo D.M."/>
        </authorList>
    </citation>
    <scope>NUCLEOTIDE SEQUENCE [LARGE SCALE GENOMIC DNA]</scope>
    <source>
        <strain evidence="3 4">DSM 44942</strain>
    </source>
</reference>
<name>A0ABX3RSH8_9MYCO</name>
<evidence type="ECO:0008006" key="5">
    <source>
        <dbReference type="Google" id="ProtNLM"/>
    </source>
</evidence>
<dbReference type="Gene3D" id="3.40.50.300">
    <property type="entry name" value="P-loop containing nucleotide triphosphate hydrolases"/>
    <property type="match status" value="2"/>
</dbReference>
<evidence type="ECO:0000259" key="1">
    <source>
        <dbReference type="Pfam" id="PF13175"/>
    </source>
</evidence>
<comment type="caution">
    <text evidence="3">The sequence shown here is derived from an EMBL/GenBank/DDBJ whole genome shotgun (WGS) entry which is preliminary data.</text>
</comment>
<feature type="domain" description="Endonuclease GajA/Old nuclease/RecF-like AAA" evidence="1">
    <location>
        <begin position="200"/>
        <end position="284"/>
    </location>
</feature>
<proteinExistence type="predicted"/>
<dbReference type="InterPro" id="IPR051396">
    <property type="entry name" value="Bact_Antivir_Def_Nuclease"/>
</dbReference>
<dbReference type="Pfam" id="PF13175">
    <property type="entry name" value="AAA_15"/>
    <property type="match status" value="1"/>
</dbReference>
<dbReference type="EMBL" id="MVHH01000020">
    <property type="protein sequence ID" value="OQZ96908.1"/>
    <property type="molecule type" value="Genomic_DNA"/>
</dbReference>
<dbReference type="InterPro" id="IPR027417">
    <property type="entry name" value="P-loop_NTPase"/>
</dbReference>
<keyword evidence="4" id="KW-1185">Reference proteome</keyword>
<evidence type="ECO:0000313" key="4">
    <source>
        <dbReference type="Proteomes" id="UP000192327"/>
    </source>
</evidence>
<dbReference type="Pfam" id="PF13476">
    <property type="entry name" value="AAA_23"/>
    <property type="match status" value="1"/>
</dbReference>
<sequence>MSHDDNVRRLAAKYKPDNRYPNFGPIVQSLDVRGFRGVADLSLTFESPITAFSGMNGTGKSTIAQLMTCGYRKAVNAALSRFYVKDFFPVSAADPEPFTSDAQVIYTYCVEKGAEAQRVTVSRQTKEWSGYKRQPERSCYYIGFTQFIPKVERRDLSFYRGSALELGETRPLTAEAAGNVATILALPYDDLNFTEVIHSSRRAELAMATRSGRRYSENHMGFGEGRVVYMVNTMESAPAQSLFVLEEPETSLHGDAQRRLARYLVEVSFRRGHQIIITTHSAAILSELGRDSVVYLQRRPGGEIKAAPGLSTYQIDSYLHGAADKNKAVICVEDSFARHLAIEIIRRCDSHLLAGSKVLPIGSAQDIPAAVDLLRSAGLRAVGLRDGDMPPAGEFIHNLPGDAPPEKVVFNDPKVQAHFADEPYSTSVPEALSGVNDHHEYLGAIATKLMLDESYVATEACRVYAATQGEETFKALFGFIRAHLDDRR</sequence>
<dbReference type="SUPFAM" id="SSF52540">
    <property type="entry name" value="P-loop containing nucleoside triphosphate hydrolases"/>
    <property type="match status" value="1"/>
</dbReference>
<protein>
    <recommendedName>
        <fullName evidence="5">ATP-binding protein</fullName>
    </recommendedName>
</protein>
<gene>
    <name evidence="3" type="ORF">BST15_11475</name>
</gene>
<dbReference type="PANTHER" id="PTHR43581">
    <property type="entry name" value="ATP/GTP PHOSPHATASE"/>
    <property type="match status" value="1"/>
</dbReference>
<dbReference type="RefSeq" id="WP_083070960.1">
    <property type="nucleotide sequence ID" value="NZ_JACKUJ010000046.1"/>
</dbReference>
<organism evidence="3 4">
    <name type="scientific">Mycolicibacter arupensis</name>
    <dbReference type="NCBI Taxonomy" id="342002"/>
    <lineage>
        <taxon>Bacteria</taxon>
        <taxon>Bacillati</taxon>
        <taxon>Actinomycetota</taxon>
        <taxon>Actinomycetes</taxon>
        <taxon>Mycobacteriales</taxon>
        <taxon>Mycobacteriaceae</taxon>
        <taxon>Mycolicibacter</taxon>
    </lineage>
</organism>
<dbReference type="PANTHER" id="PTHR43581:SF2">
    <property type="entry name" value="EXCINUCLEASE ATPASE SUBUNIT"/>
    <property type="match status" value="1"/>
</dbReference>
<feature type="domain" description="Rad50/SbcC-type AAA" evidence="2">
    <location>
        <begin position="30"/>
        <end position="67"/>
    </location>
</feature>
<dbReference type="InterPro" id="IPR038729">
    <property type="entry name" value="Rad50/SbcC_AAA"/>
</dbReference>
<dbReference type="InterPro" id="IPR041685">
    <property type="entry name" value="AAA_GajA/Old/RecF-like"/>
</dbReference>
<evidence type="ECO:0000259" key="2">
    <source>
        <dbReference type="Pfam" id="PF13476"/>
    </source>
</evidence>
<accession>A0ABX3RSH8</accession>
<evidence type="ECO:0000313" key="3">
    <source>
        <dbReference type="EMBL" id="OQZ96908.1"/>
    </source>
</evidence>